<feature type="transmembrane region" description="Helical" evidence="6">
    <location>
        <begin position="73"/>
        <end position="96"/>
    </location>
</feature>
<keyword evidence="3 6" id="KW-0812">Transmembrane</keyword>
<reference evidence="8 9" key="1">
    <citation type="submission" date="2021-01" db="EMBL/GenBank/DDBJ databases">
        <title>Genome seq and assembly of Nocardiodes sp. G10.</title>
        <authorList>
            <person name="Chhetri G."/>
        </authorList>
    </citation>
    <scope>NUCLEOTIDE SEQUENCE [LARGE SCALE GENOMIC DNA]</scope>
    <source>
        <strain evidence="8 9">G10</strain>
    </source>
</reference>
<comment type="subcellular location">
    <subcellularLocation>
        <location evidence="1">Cell membrane</location>
    </subcellularLocation>
</comment>
<dbReference type="Proteomes" id="UP000636918">
    <property type="component" value="Unassembled WGS sequence"/>
</dbReference>
<protein>
    <submittedName>
        <fullName evidence="8">PDGLE domain-containing protein</fullName>
    </submittedName>
</protein>
<evidence type="ECO:0000256" key="3">
    <source>
        <dbReference type="ARBA" id="ARBA00022692"/>
    </source>
</evidence>
<dbReference type="InterPro" id="IPR025937">
    <property type="entry name" value="PDGLE_dom"/>
</dbReference>
<keyword evidence="4 6" id="KW-1133">Transmembrane helix</keyword>
<accession>A0ABS1L9L3</accession>
<evidence type="ECO:0000256" key="2">
    <source>
        <dbReference type="ARBA" id="ARBA00022475"/>
    </source>
</evidence>
<feature type="domain" description="PDGLE" evidence="7">
    <location>
        <begin position="10"/>
        <end position="98"/>
    </location>
</feature>
<dbReference type="EMBL" id="JAERSG010000003">
    <property type="protein sequence ID" value="MBL0748379.1"/>
    <property type="molecule type" value="Genomic_DNA"/>
</dbReference>
<feature type="transmembrane region" description="Helical" evidence="6">
    <location>
        <begin position="12"/>
        <end position="31"/>
    </location>
</feature>
<evidence type="ECO:0000256" key="6">
    <source>
        <dbReference type="SAM" id="Phobius"/>
    </source>
</evidence>
<evidence type="ECO:0000313" key="9">
    <source>
        <dbReference type="Proteomes" id="UP000636918"/>
    </source>
</evidence>
<organism evidence="8 9">
    <name type="scientific">Nocardioides baculatus</name>
    <dbReference type="NCBI Taxonomy" id="2801337"/>
    <lineage>
        <taxon>Bacteria</taxon>
        <taxon>Bacillati</taxon>
        <taxon>Actinomycetota</taxon>
        <taxon>Actinomycetes</taxon>
        <taxon>Propionibacteriales</taxon>
        <taxon>Nocardioidaceae</taxon>
        <taxon>Nocardioides</taxon>
    </lineage>
</organism>
<evidence type="ECO:0000256" key="1">
    <source>
        <dbReference type="ARBA" id="ARBA00004236"/>
    </source>
</evidence>
<sequence>MNTRRRVSTRTVLVVGLLVALVLAGVVSYYASASPDGLNRVAGDLGFAGAEQASRTQDGPLAGYETAGVDGRWSGGLAGVIGCLVVLALTTGLMLVRRRSAQPTTVGGE</sequence>
<keyword evidence="2" id="KW-1003">Cell membrane</keyword>
<keyword evidence="9" id="KW-1185">Reference proteome</keyword>
<dbReference type="Pfam" id="PF13190">
    <property type="entry name" value="PDGLE"/>
    <property type="match status" value="1"/>
</dbReference>
<gene>
    <name evidence="8" type="ORF">JI751_12225</name>
</gene>
<name>A0ABS1L9L3_9ACTN</name>
<evidence type="ECO:0000256" key="5">
    <source>
        <dbReference type="ARBA" id="ARBA00023136"/>
    </source>
</evidence>
<evidence type="ECO:0000256" key="4">
    <source>
        <dbReference type="ARBA" id="ARBA00022989"/>
    </source>
</evidence>
<keyword evidence="5 6" id="KW-0472">Membrane</keyword>
<dbReference type="RefSeq" id="WP_201936568.1">
    <property type="nucleotide sequence ID" value="NZ_JAERSG010000003.1"/>
</dbReference>
<proteinExistence type="predicted"/>
<comment type="caution">
    <text evidence="8">The sequence shown here is derived from an EMBL/GenBank/DDBJ whole genome shotgun (WGS) entry which is preliminary data.</text>
</comment>
<evidence type="ECO:0000313" key="8">
    <source>
        <dbReference type="EMBL" id="MBL0748379.1"/>
    </source>
</evidence>
<evidence type="ECO:0000259" key="7">
    <source>
        <dbReference type="Pfam" id="PF13190"/>
    </source>
</evidence>